<name>A0ABQ0L8G6_MYCCL</name>
<sequence length="181" mass="19078">MAHLDAEADTESDSGQKFVVRNLAIGHFSDSSPSVPMKPDTDSETSIESELGKKILMQNLTIGHISGGIGGMGGAGGYEGGMGGTGQGPRLTIYAKAAIFGRDAPIPGNIFQESDDTDDLVDVSCPPPTKYFQGRQDTFLQLQSVFGDTSQKEQIVVLLHGLGGVGKTQMALKFIAESSER</sequence>
<keyword evidence="2" id="KW-1185">Reference proteome</keyword>
<dbReference type="Proteomes" id="UP000815677">
    <property type="component" value="Unassembled WGS sequence"/>
</dbReference>
<dbReference type="EMBL" id="DF843504">
    <property type="protein sequence ID" value="GAT47421.1"/>
    <property type="molecule type" value="Genomic_DNA"/>
</dbReference>
<dbReference type="SUPFAM" id="SSF52540">
    <property type="entry name" value="P-loop containing nucleoside triphosphate hydrolases"/>
    <property type="match status" value="1"/>
</dbReference>
<reference evidence="1" key="1">
    <citation type="submission" date="2014-09" db="EMBL/GenBank/DDBJ databases">
        <title>Genome sequence of the luminous mushroom Mycena chlorophos for searching fungal bioluminescence genes.</title>
        <authorList>
            <person name="Tanaka Y."/>
            <person name="Kasuga D."/>
            <person name="Oba Y."/>
            <person name="Hase S."/>
            <person name="Sato K."/>
            <person name="Oba Y."/>
            <person name="Sakakibara Y."/>
        </authorList>
    </citation>
    <scope>NUCLEOTIDE SEQUENCE</scope>
</reference>
<evidence type="ECO:0000313" key="2">
    <source>
        <dbReference type="Proteomes" id="UP000815677"/>
    </source>
</evidence>
<accession>A0ABQ0L8G6</accession>
<dbReference type="InterPro" id="IPR027417">
    <property type="entry name" value="P-loop_NTPase"/>
</dbReference>
<proteinExistence type="predicted"/>
<protein>
    <recommendedName>
        <fullName evidence="3">NB-ARC domain-containing protein</fullName>
    </recommendedName>
</protein>
<evidence type="ECO:0008006" key="3">
    <source>
        <dbReference type="Google" id="ProtNLM"/>
    </source>
</evidence>
<gene>
    <name evidence="1" type="ORF">MCHLO_04882</name>
</gene>
<dbReference type="Gene3D" id="3.40.50.300">
    <property type="entry name" value="P-loop containing nucleotide triphosphate hydrolases"/>
    <property type="match status" value="1"/>
</dbReference>
<evidence type="ECO:0000313" key="1">
    <source>
        <dbReference type="EMBL" id="GAT47421.1"/>
    </source>
</evidence>
<organism evidence="1 2">
    <name type="scientific">Mycena chlorophos</name>
    <name type="common">Agaric fungus</name>
    <name type="synonym">Agaricus chlorophos</name>
    <dbReference type="NCBI Taxonomy" id="658473"/>
    <lineage>
        <taxon>Eukaryota</taxon>
        <taxon>Fungi</taxon>
        <taxon>Dikarya</taxon>
        <taxon>Basidiomycota</taxon>
        <taxon>Agaricomycotina</taxon>
        <taxon>Agaricomycetes</taxon>
        <taxon>Agaricomycetidae</taxon>
        <taxon>Agaricales</taxon>
        <taxon>Marasmiineae</taxon>
        <taxon>Mycenaceae</taxon>
        <taxon>Mycena</taxon>
    </lineage>
</organism>